<feature type="region of interest" description="Disordered" evidence="8">
    <location>
        <begin position="317"/>
        <end position="336"/>
    </location>
</feature>
<evidence type="ECO:0000313" key="10">
    <source>
        <dbReference type="EMBL" id="KAF2149084.1"/>
    </source>
</evidence>
<feature type="compositionally biased region" description="Polar residues" evidence="8">
    <location>
        <begin position="40"/>
        <end position="50"/>
    </location>
</feature>
<organism evidence="10 11">
    <name type="scientific">Myriangium duriaei CBS 260.36</name>
    <dbReference type="NCBI Taxonomy" id="1168546"/>
    <lineage>
        <taxon>Eukaryota</taxon>
        <taxon>Fungi</taxon>
        <taxon>Dikarya</taxon>
        <taxon>Ascomycota</taxon>
        <taxon>Pezizomycotina</taxon>
        <taxon>Dothideomycetes</taxon>
        <taxon>Dothideomycetidae</taxon>
        <taxon>Myriangiales</taxon>
        <taxon>Myriangiaceae</taxon>
        <taxon>Myriangium</taxon>
    </lineage>
</organism>
<dbReference type="InterPro" id="IPR027640">
    <property type="entry name" value="Kinesin-like_fam"/>
</dbReference>
<protein>
    <submittedName>
        <fullName evidence="10">Kinesin-domain-containing protein</fullName>
    </submittedName>
</protein>
<keyword evidence="3 6" id="KW-0547">Nucleotide-binding</keyword>
<proteinExistence type="inferred from homology"/>
<dbReference type="PROSITE" id="PS00411">
    <property type="entry name" value="KINESIN_MOTOR_1"/>
    <property type="match status" value="1"/>
</dbReference>
<dbReference type="SUPFAM" id="SSF57997">
    <property type="entry name" value="Tropomyosin"/>
    <property type="match status" value="1"/>
</dbReference>
<dbReference type="PRINTS" id="PR00380">
    <property type="entry name" value="KINESINHEAVY"/>
</dbReference>
<evidence type="ECO:0000256" key="3">
    <source>
        <dbReference type="ARBA" id="ARBA00022741"/>
    </source>
</evidence>
<evidence type="ECO:0000256" key="2">
    <source>
        <dbReference type="ARBA" id="ARBA00022490"/>
    </source>
</evidence>
<dbReference type="Gene3D" id="3.40.850.10">
    <property type="entry name" value="Kinesin motor domain"/>
    <property type="match status" value="1"/>
</dbReference>
<dbReference type="InterPro" id="IPR036961">
    <property type="entry name" value="Kinesin_motor_dom_sf"/>
</dbReference>
<reference evidence="10" key="1">
    <citation type="journal article" date="2020" name="Stud. Mycol.">
        <title>101 Dothideomycetes genomes: a test case for predicting lifestyles and emergence of pathogens.</title>
        <authorList>
            <person name="Haridas S."/>
            <person name="Albert R."/>
            <person name="Binder M."/>
            <person name="Bloem J."/>
            <person name="Labutti K."/>
            <person name="Salamov A."/>
            <person name="Andreopoulos B."/>
            <person name="Baker S."/>
            <person name="Barry K."/>
            <person name="Bills G."/>
            <person name="Bluhm B."/>
            <person name="Cannon C."/>
            <person name="Castanera R."/>
            <person name="Culley D."/>
            <person name="Daum C."/>
            <person name="Ezra D."/>
            <person name="Gonzalez J."/>
            <person name="Henrissat B."/>
            <person name="Kuo A."/>
            <person name="Liang C."/>
            <person name="Lipzen A."/>
            <person name="Lutzoni F."/>
            <person name="Magnuson J."/>
            <person name="Mondo S."/>
            <person name="Nolan M."/>
            <person name="Ohm R."/>
            <person name="Pangilinan J."/>
            <person name="Park H.-J."/>
            <person name="Ramirez L."/>
            <person name="Alfaro M."/>
            <person name="Sun H."/>
            <person name="Tritt A."/>
            <person name="Yoshinaga Y."/>
            <person name="Zwiers L.-H."/>
            <person name="Turgeon B."/>
            <person name="Goodwin S."/>
            <person name="Spatafora J."/>
            <person name="Crous P."/>
            <person name="Grigoriev I."/>
        </authorList>
    </citation>
    <scope>NUCLEOTIDE SEQUENCE</scope>
    <source>
        <strain evidence="10">CBS 260.36</strain>
    </source>
</reference>
<evidence type="ECO:0000256" key="4">
    <source>
        <dbReference type="ARBA" id="ARBA00022840"/>
    </source>
</evidence>
<feature type="coiled-coil region" evidence="7">
    <location>
        <begin position="1648"/>
        <end position="1738"/>
    </location>
</feature>
<dbReference type="GO" id="GO:0005524">
    <property type="term" value="F:ATP binding"/>
    <property type="evidence" value="ECO:0007669"/>
    <property type="project" value="UniProtKB-UniRule"/>
</dbReference>
<dbReference type="EMBL" id="ML996092">
    <property type="protein sequence ID" value="KAF2149084.1"/>
    <property type="molecule type" value="Genomic_DNA"/>
</dbReference>
<dbReference type="InterPro" id="IPR019821">
    <property type="entry name" value="Kinesin_motor_CS"/>
</dbReference>
<evidence type="ECO:0000313" key="11">
    <source>
        <dbReference type="Proteomes" id="UP000799439"/>
    </source>
</evidence>
<evidence type="ECO:0000256" key="6">
    <source>
        <dbReference type="PROSITE-ProRule" id="PRU00283"/>
    </source>
</evidence>
<dbReference type="GO" id="GO:0007052">
    <property type="term" value="P:mitotic spindle organization"/>
    <property type="evidence" value="ECO:0007669"/>
    <property type="project" value="TreeGrafter"/>
</dbReference>
<feature type="binding site" evidence="6">
    <location>
        <begin position="146"/>
        <end position="153"/>
    </location>
    <ligand>
        <name>ATP</name>
        <dbReference type="ChEBI" id="CHEBI:30616"/>
    </ligand>
</feature>
<dbReference type="GO" id="GO:0051231">
    <property type="term" value="P:spindle elongation"/>
    <property type="evidence" value="ECO:0007669"/>
    <property type="project" value="TreeGrafter"/>
</dbReference>
<feature type="region of interest" description="Disordered" evidence="8">
    <location>
        <begin position="730"/>
        <end position="802"/>
    </location>
</feature>
<dbReference type="GO" id="GO:0005875">
    <property type="term" value="C:microtubule associated complex"/>
    <property type="evidence" value="ECO:0007669"/>
    <property type="project" value="TreeGrafter"/>
</dbReference>
<dbReference type="GO" id="GO:0007018">
    <property type="term" value="P:microtubule-based movement"/>
    <property type="evidence" value="ECO:0007669"/>
    <property type="project" value="InterPro"/>
</dbReference>
<feature type="coiled-coil region" evidence="7">
    <location>
        <begin position="1393"/>
        <end position="1508"/>
    </location>
</feature>
<feature type="coiled-coil region" evidence="7">
    <location>
        <begin position="665"/>
        <end position="706"/>
    </location>
</feature>
<feature type="coiled-coil region" evidence="7">
    <location>
        <begin position="1277"/>
        <end position="1361"/>
    </location>
</feature>
<feature type="region of interest" description="Disordered" evidence="8">
    <location>
        <begin position="1"/>
        <end position="56"/>
    </location>
</feature>
<keyword evidence="2" id="KW-0963">Cytoplasm</keyword>
<feature type="compositionally biased region" description="Low complexity" evidence="8">
    <location>
        <begin position="28"/>
        <end position="39"/>
    </location>
</feature>
<evidence type="ECO:0000256" key="1">
    <source>
        <dbReference type="ARBA" id="ARBA00004496"/>
    </source>
</evidence>
<dbReference type="InterPro" id="IPR027417">
    <property type="entry name" value="P-loop_NTPase"/>
</dbReference>
<dbReference type="Gene3D" id="1.10.287.1490">
    <property type="match status" value="1"/>
</dbReference>
<dbReference type="Proteomes" id="UP000799439">
    <property type="component" value="Unassembled WGS sequence"/>
</dbReference>
<dbReference type="OrthoDB" id="3176171at2759"/>
<feature type="region of interest" description="Disordered" evidence="8">
    <location>
        <begin position="983"/>
        <end position="1002"/>
    </location>
</feature>
<name>A0A9P4MGM3_9PEZI</name>
<evidence type="ECO:0000256" key="5">
    <source>
        <dbReference type="ARBA" id="ARBA00023054"/>
    </source>
</evidence>
<comment type="subcellular location">
    <subcellularLocation>
        <location evidence="1">Cytoplasm</location>
    </subcellularLocation>
</comment>
<dbReference type="PANTHER" id="PTHR47969">
    <property type="entry name" value="CHROMOSOME-ASSOCIATED KINESIN KIF4A-RELATED"/>
    <property type="match status" value="1"/>
</dbReference>
<comment type="caution">
    <text evidence="10">The sequence shown here is derived from an EMBL/GenBank/DDBJ whole genome shotgun (WGS) entry which is preliminary data.</text>
</comment>
<feature type="region of interest" description="Disordered" evidence="8">
    <location>
        <begin position="1552"/>
        <end position="1625"/>
    </location>
</feature>
<keyword evidence="5 7" id="KW-0175">Coiled coil</keyword>
<dbReference type="PROSITE" id="PS50067">
    <property type="entry name" value="KINESIN_MOTOR_2"/>
    <property type="match status" value="1"/>
</dbReference>
<feature type="region of interest" description="Disordered" evidence="8">
    <location>
        <begin position="852"/>
        <end position="936"/>
    </location>
</feature>
<comment type="similarity">
    <text evidence="6">Belongs to the TRAFAC class myosin-kinesin ATPase superfamily. Kinesin family.</text>
</comment>
<evidence type="ECO:0000256" key="8">
    <source>
        <dbReference type="SAM" id="MobiDB-lite"/>
    </source>
</evidence>
<evidence type="ECO:0000259" key="9">
    <source>
        <dbReference type="PROSITE" id="PS50067"/>
    </source>
</evidence>
<feature type="compositionally biased region" description="Polar residues" evidence="8">
    <location>
        <begin position="863"/>
        <end position="875"/>
    </location>
</feature>
<feature type="compositionally biased region" description="Low complexity" evidence="8">
    <location>
        <begin position="889"/>
        <end position="900"/>
    </location>
</feature>
<keyword evidence="4 6" id="KW-0067">ATP-binding</keyword>
<sequence>MAMPPPLAPSPFKAHQKRPSSAILTRASPRSTSRQSISSKLESTTASGSRASDDDARTAVKVAIRVRPPLQPEDPGYDLIPQRFRRSTCEVTSPSNISIQSSQGKKVFVFDKVFGEEVDQAGVWDYINDSVDSFVQGYNVSILAYGQSGAGKSYTMGTSDPEDRADPSARGIVPRAAAALFEKLSGPPTRSGLRSPQRYSTIGLPTLQSMPKLGAQVDKAWQLKATYVEIYNEQLRDLLLDDTVPIQDRPQVSIREDTKGRILLTGLTQVDINSTEDLLDALNFGSSIRQTDATAINAKSSRSHAVFSLNLIQKKSGQQATSHQDKRRSVPVESLAGSETSVTIDSKLHFVDLAGSERLKNTGAQGERAKEGISINAGLASLGKVIAQLSSRNHGAHVSYRDSRLTRLLQDSLGGNAITYMIACINPAEFHLSETMNTVTYAQRARAIQSKPEIQQTLSESDKLAQIERLKAEVAFLRDQVSQTRSTHKSAPSFDTTDGRTMELQNQLMDMQENYQALSQRHERMISELGRSRDGDDIQVPESLLAGAATDRLQRSSSFAVAVESVVMEYEKTIQSLESSLTNTRSTLSNTESALMERESKIAYLEAATQQFQSRIQKLVTREQHTEQYLQELESKLENVASNEESTASVVASLRKELGRAKENQASTEDYIAALEQRLAEAEQDHDIMKREFERLEQVVDRQRNLGRVDWQSVDSPPLPKPQHVEVVTAPQPTTNGFSNHISEPDRSLSDSPPSPLAADADTLTLGPHAHDPVSPLEDVVANQPLPPSQNHASGTVDDKQAAQSSFMADKLETLTQELFDLRGEHEITVNDFDELKRKYTIALQSLAKFQDSDNSTARDENTQASLPRSDSFLGQVTPGLPPQHPGGESLRSLSSESSSQPDTNNSASVDDSTVARSATHSRMGQNLSFNSEVETPVTEMDTTAHLVRDSEYAELMRNHEKLIAVHREALIEVDILKAELQKSHSDRMPSPRVKSPLVRRKPSQDMIASLNNVDRANRSFASLRNIALDHFESNPDVRQNFELQLETIMVELHSRTERTQQLESEMMTLRQQLEEKITIITGLTRERASRQAASNVDFSAVSLMRDQIIESEQQIKTLQDTNAAHEQQFQAEISSLRAQLDAHVSAKKVENESSVQSSTQTADGVERLQSELSSWQTKHDNMLQSVKASEAKLLATIADLEASLHTSSRVLVEHSIEDQEAAAENDQPSYGALVDKLQQIMHEHLVAGRQQAQKLSQLEGAHNETLKSLKESGESKVALNEELQKHQALTEELQEQLAGFEASIDGHEAALHLLKDAHHAELERLQSETHQVKSRQMSLQEEHETSLSSLEHEMKKHQEESAAILVGLSSVLGGSVDRINFKTRIQEVLHSKRVLENREVQSMNDKKALEDELASLGAHNAQLQDKVGELKMLHDAALKNVDAISKKEQKSARLVQELEDQLSNNYDQTQLNNNRLSELQTEKHLQLQEALHAKMELEKEVEDCRLRVGYLEAQLNDMRRRSNASASTARDSSVFYRDSLSPEAAAIALARSSSASSITMRRPSPPMDPSALPTALPSPPPAIPLPPLPNSPVPGSIDSRTVSPPPSYSRPITPHNMLSLPPDPTVFRQLEESETRIRTVEKHLYAEKQLTATLEEALVDLETAQNKTRQDLDQWRRKATSLEDELIGLRKERSNSRASMQQVEEEREMRVRAERARRALEEQMRGLEMERKKKKKSGLNCF</sequence>
<feature type="compositionally biased region" description="Pro residues" evidence="8">
    <location>
        <begin position="1577"/>
        <end position="1593"/>
    </location>
</feature>
<dbReference type="GO" id="GO:0005737">
    <property type="term" value="C:cytoplasm"/>
    <property type="evidence" value="ECO:0007669"/>
    <property type="project" value="UniProtKB-SubCell"/>
</dbReference>
<feature type="region of interest" description="Disordered" evidence="8">
    <location>
        <begin position="1148"/>
        <end position="1169"/>
    </location>
</feature>
<dbReference type="SMART" id="SM00129">
    <property type="entry name" value="KISc"/>
    <property type="match status" value="1"/>
</dbReference>
<feature type="compositionally biased region" description="Polar residues" evidence="8">
    <location>
        <begin position="1153"/>
        <end position="1163"/>
    </location>
</feature>
<gene>
    <name evidence="10" type="ORF">K461DRAFT_271650</name>
</gene>
<dbReference type="Pfam" id="PF00225">
    <property type="entry name" value="Kinesin"/>
    <property type="match status" value="1"/>
</dbReference>
<keyword evidence="6" id="KW-0505">Motor protein</keyword>
<feature type="coiled-coil region" evidence="7">
    <location>
        <begin position="1102"/>
        <end position="1129"/>
    </location>
</feature>
<dbReference type="GO" id="GO:0003777">
    <property type="term" value="F:microtubule motor activity"/>
    <property type="evidence" value="ECO:0007669"/>
    <property type="project" value="InterPro"/>
</dbReference>
<keyword evidence="11" id="KW-1185">Reference proteome</keyword>
<feature type="compositionally biased region" description="Polar residues" evidence="8">
    <location>
        <begin position="731"/>
        <end position="742"/>
    </location>
</feature>
<dbReference type="PANTHER" id="PTHR47969:SF15">
    <property type="entry name" value="CHROMOSOME-ASSOCIATED KINESIN KIF4A-RELATED"/>
    <property type="match status" value="1"/>
</dbReference>
<dbReference type="GO" id="GO:0008017">
    <property type="term" value="F:microtubule binding"/>
    <property type="evidence" value="ECO:0007669"/>
    <property type="project" value="InterPro"/>
</dbReference>
<dbReference type="InterPro" id="IPR001752">
    <property type="entry name" value="Kinesin_motor_dom"/>
</dbReference>
<evidence type="ECO:0000256" key="7">
    <source>
        <dbReference type="SAM" id="Coils"/>
    </source>
</evidence>
<dbReference type="SUPFAM" id="SSF52540">
    <property type="entry name" value="P-loop containing nucleoside triphosphate hydrolases"/>
    <property type="match status" value="1"/>
</dbReference>
<feature type="compositionally biased region" description="Polar residues" evidence="8">
    <location>
        <begin position="901"/>
        <end position="934"/>
    </location>
</feature>
<feature type="domain" description="Kinesin motor" evidence="9">
    <location>
        <begin position="59"/>
        <end position="448"/>
    </location>
</feature>
<accession>A0A9P4MGM3</accession>
<feature type="coiled-coil region" evidence="7">
    <location>
        <begin position="460"/>
        <end position="528"/>
    </location>
</feature>